<protein>
    <submittedName>
        <fullName evidence="2">Uncharacterized protein</fullName>
    </submittedName>
</protein>
<dbReference type="PANTHER" id="PTHR31283">
    <property type="entry name" value="EKC/KEOPS COMPLEX SUBUNIT PCC1 FAMILY MEMBER"/>
    <property type="match status" value="1"/>
</dbReference>
<dbReference type="EMBL" id="ADBJ01000043">
    <property type="protein sequence ID" value="EFA77213.1"/>
    <property type="molecule type" value="Genomic_DNA"/>
</dbReference>
<keyword evidence="3" id="KW-1185">Reference proteome</keyword>
<gene>
    <name evidence="2" type="ORF">PPL_12422</name>
</gene>
<comment type="caution">
    <text evidence="2">The sequence shown here is derived from an EMBL/GenBank/DDBJ whole genome shotgun (WGS) entry which is preliminary data.</text>
</comment>
<accession>D3BMK1</accession>
<dbReference type="GO" id="GO:0000408">
    <property type="term" value="C:EKC/KEOPS complex"/>
    <property type="evidence" value="ECO:0007669"/>
    <property type="project" value="TreeGrafter"/>
</dbReference>
<evidence type="ECO:0000256" key="1">
    <source>
        <dbReference type="ARBA" id="ARBA00007073"/>
    </source>
</evidence>
<dbReference type="OMA" id="DYAIFIM"/>
<dbReference type="InParanoid" id="D3BMK1"/>
<dbReference type="STRING" id="670386.D3BMK1"/>
<dbReference type="Proteomes" id="UP000001396">
    <property type="component" value="Unassembled WGS sequence"/>
</dbReference>
<dbReference type="AlphaFoldDB" id="D3BMK1"/>
<evidence type="ECO:0000313" key="3">
    <source>
        <dbReference type="Proteomes" id="UP000001396"/>
    </source>
</evidence>
<name>D3BMK1_HETP5</name>
<evidence type="ECO:0000313" key="2">
    <source>
        <dbReference type="EMBL" id="EFA77213.1"/>
    </source>
</evidence>
<proteinExistence type="inferred from homology"/>
<organism evidence="2 3">
    <name type="scientific">Heterostelium pallidum (strain ATCC 26659 / Pp 5 / PN500)</name>
    <name type="common">Cellular slime mold</name>
    <name type="synonym">Polysphondylium pallidum</name>
    <dbReference type="NCBI Taxonomy" id="670386"/>
    <lineage>
        <taxon>Eukaryota</taxon>
        <taxon>Amoebozoa</taxon>
        <taxon>Evosea</taxon>
        <taxon>Eumycetozoa</taxon>
        <taxon>Dictyostelia</taxon>
        <taxon>Acytosteliales</taxon>
        <taxon>Acytosteliaceae</taxon>
        <taxon>Heterostelium</taxon>
    </lineage>
</organism>
<sequence length="109" mass="13138">MNEDDDIILDEDDDYSDEETRKKRLVDYQNLKFKYSTEFDFKTNQYATFIMNSLEVDKEINLNTFREYKVEDTKFKILYASNSADDLRRSLNSFYDMLIMVTRTLNSFS</sequence>
<dbReference type="InterPro" id="IPR015419">
    <property type="entry name" value="CTAG/Pcc1"/>
</dbReference>
<dbReference type="PANTHER" id="PTHR31283:SF5">
    <property type="entry name" value="EKC_KEOPS COMPLEX SUBUNIT LAGE3"/>
    <property type="match status" value="1"/>
</dbReference>
<dbReference type="Gene3D" id="3.30.310.50">
    <property type="entry name" value="Alpha-D-phosphohexomutase, C-terminal domain"/>
    <property type="match status" value="1"/>
</dbReference>
<dbReference type="RefSeq" id="XP_020429342.1">
    <property type="nucleotide sequence ID" value="XM_020583155.1"/>
</dbReference>
<dbReference type="Pfam" id="PF09341">
    <property type="entry name" value="Pcc1"/>
    <property type="match status" value="1"/>
</dbReference>
<dbReference type="GeneID" id="31367889"/>
<reference evidence="2 3" key="1">
    <citation type="journal article" date="2011" name="Genome Res.">
        <title>Phylogeny-wide analysis of social amoeba genomes highlights ancient origins for complex intercellular communication.</title>
        <authorList>
            <person name="Heidel A.J."/>
            <person name="Lawal H.M."/>
            <person name="Felder M."/>
            <person name="Schilde C."/>
            <person name="Helps N.R."/>
            <person name="Tunggal B."/>
            <person name="Rivero F."/>
            <person name="John U."/>
            <person name="Schleicher M."/>
            <person name="Eichinger L."/>
            <person name="Platzer M."/>
            <person name="Noegel A.A."/>
            <person name="Schaap P."/>
            <person name="Gloeckner G."/>
        </authorList>
    </citation>
    <scope>NUCLEOTIDE SEQUENCE [LARGE SCALE GENOMIC DNA]</scope>
    <source>
        <strain evidence="3">ATCC 26659 / Pp 5 / PN500</strain>
    </source>
</reference>
<comment type="similarity">
    <text evidence="1">Belongs to the CTAG/PCC1 family.</text>
</comment>
<dbReference type="GO" id="GO:0070525">
    <property type="term" value="P:tRNA threonylcarbamoyladenosine metabolic process"/>
    <property type="evidence" value="ECO:0007669"/>
    <property type="project" value="TreeGrafter"/>
</dbReference>